<comment type="PTM">
    <text evidence="9">Sulfation is important for activity and for the binding to a putative membrane receptor.</text>
</comment>
<keyword evidence="11" id="KW-1185">Reference proteome</keyword>
<keyword evidence="6 9" id="KW-0732">Signal</keyword>
<comment type="caution">
    <text evidence="10">The sequence shown here is derived from an EMBL/GenBank/DDBJ whole genome shotgun (WGS) entry which is preliminary data.</text>
</comment>
<dbReference type="GO" id="GO:0008083">
    <property type="term" value="F:growth factor activity"/>
    <property type="evidence" value="ECO:0007669"/>
    <property type="project" value="UniProtKB-UniRule"/>
</dbReference>
<evidence type="ECO:0000256" key="4">
    <source>
        <dbReference type="ARBA" id="ARBA00022525"/>
    </source>
</evidence>
<keyword evidence="5 9" id="KW-0765">Sulfation</keyword>
<evidence type="ECO:0000313" key="10">
    <source>
        <dbReference type="EMBL" id="CAA2957160.1"/>
    </source>
</evidence>
<dbReference type="Gramene" id="OE9A061279T2">
    <property type="protein sequence ID" value="OE9A061279C2"/>
    <property type="gene ID" value="OE9A061279"/>
</dbReference>
<keyword evidence="3 9" id="KW-0217">Developmental protein</keyword>
<comment type="function">
    <text evidence="9">Promotes plant cell differentiation, organogenesis and somatic embryogenesis as well as cell proliferation.</text>
</comment>
<evidence type="ECO:0000256" key="7">
    <source>
        <dbReference type="ARBA" id="ARBA00022782"/>
    </source>
</evidence>
<keyword evidence="4 9" id="KW-0964">Secreted</keyword>
<gene>
    <name evidence="10" type="ORF">OLEA9_A061279</name>
</gene>
<keyword evidence="8 9" id="KW-0339">Growth factor</keyword>
<dbReference type="AlphaFoldDB" id="A0A8S0PX44"/>
<dbReference type="PANTHER" id="PTHR33285">
    <property type="entry name" value="PHYTOSULFOKINES 3"/>
    <property type="match status" value="1"/>
</dbReference>
<protein>
    <recommendedName>
        <fullName evidence="9">Phytosulfokine</fullName>
    </recommendedName>
    <component>
        <recommendedName>
            <fullName evidence="9">Phytosulfokine-alpha</fullName>
            <shortName evidence="9">PSK-alpha</shortName>
            <shortName evidence="9">Phytosulfokine-a</shortName>
        </recommendedName>
    </component>
    <component>
        <recommendedName>
            <fullName evidence="9">Phytosulfokine-beta</fullName>
            <shortName evidence="9">PSK-beta</shortName>
            <shortName evidence="9">Phytosulfokine-b</shortName>
        </recommendedName>
    </component>
</protein>
<comment type="subcellular location">
    <subcellularLocation>
        <location evidence="1 9">Secreted</location>
    </subcellularLocation>
</comment>
<dbReference type="Pfam" id="PF06404">
    <property type="entry name" value="PSK"/>
    <property type="match status" value="1"/>
</dbReference>
<dbReference type="GO" id="GO:0030154">
    <property type="term" value="P:cell differentiation"/>
    <property type="evidence" value="ECO:0007669"/>
    <property type="project" value="UniProtKB-UniRule"/>
</dbReference>
<comment type="similarity">
    <text evidence="2 9">Belongs to the phytosulfokine family.</text>
</comment>
<dbReference type="GO" id="GO:0008283">
    <property type="term" value="P:cell population proliferation"/>
    <property type="evidence" value="ECO:0007669"/>
    <property type="project" value="UniProtKB-UniRule"/>
</dbReference>
<evidence type="ECO:0000256" key="5">
    <source>
        <dbReference type="ARBA" id="ARBA00022641"/>
    </source>
</evidence>
<dbReference type="EMBL" id="CACTIH010000210">
    <property type="protein sequence ID" value="CAA2957160.1"/>
    <property type="molecule type" value="Genomic_DNA"/>
</dbReference>
<evidence type="ECO:0000313" key="11">
    <source>
        <dbReference type="Proteomes" id="UP000594638"/>
    </source>
</evidence>
<sequence>MKQNFIPVLLLFLIVSPFSNSYSTARKLAITNKQGEAGVNLNKISNRDFYLQKETVNSFDKVTEAEECPNKDEECLRRVLLEAHLDYIYTQHHKP</sequence>
<keyword evidence="7 9" id="KW-0221">Differentiation</keyword>
<evidence type="ECO:0000256" key="9">
    <source>
        <dbReference type="RuleBase" id="RU368031"/>
    </source>
</evidence>
<evidence type="ECO:0000256" key="1">
    <source>
        <dbReference type="ARBA" id="ARBA00004613"/>
    </source>
</evidence>
<accession>A0A8S0PX44</accession>
<comment type="PTM">
    <text evidence="9">PSK-alpha is produced by endopeptidase digestion. PSK-beta is produced from PSK-alpha by exopeptidase digestion.</text>
</comment>
<feature type="signal peptide" evidence="9">
    <location>
        <begin position="1"/>
        <end position="21"/>
    </location>
</feature>
<reference evidence="10 11" key="1">
    <citation type="submission" date="2019-12" db="EMBL/GenBank/DDBJ databases">
        <authorList>
            <person name="Alioto T."/>
            <person name="Alioto T."/>
            <person name="Gomez Garrido J."/>
        </authorList>
    </citation>
    <scope>NUCLEOTIDE SEQUENCE [LARGE SCALE GENOMIC DNA]</scope>
</reference>
<dbReference type="InterPro" id="IPR009438">
    <property type="entry name" value="Phytosulfokine"/>
</dbReference>
<dbReference type="Proteomes" id="UP000594638">
    <property type="component" value="Unassembled WGS sequence"/>
</dbReference>
<dbReference type="GO" id="GO:0005576">
    <property type="term" value="C:extracellular region"/>
    <property type="evidence" value="ECO:0007669"/>
    <property type="project" value="UniProtKB-SubCell"/>
</dbReference>
<evidence type="ECO:0000256" key="6">
    <source>
        <dbReference type="ARBA" id="ARBA00022729"/>
    </source>
</evidence>
<dbReference type="PANTHER" id="PTHR33285:SF33">
    <property type="entry name" value="PHYTOSULFOKINE"/>
    <property type="match status" value="1"/>
</dbReference>
<evidence type="ECO:0000256" key="2">
    <source>
        <dbReference type="ARBA" id="ARBA00010781"/>
    </source>
</evidence>
<evidence type="ECO:0000256" key="8">
    <source>
        <dbReference type="ARBA" id="ARBA00023030"/>
    </source>
</evidence>
<proteinExistence type="inferred from homology"/>
<feature type="chain" id="PRO_5035960545" description="Phytosulfokine" evidence="9">
    <location>
        <begin position="22"/>
        <end position="95"/>
    </location>
</feature>
<dbReference type="OrthoDB" id="1914102at2759"/>
<name>A0A8S0PX44_OLEEU</name>
<evidence type="ECO:0000256" key="3">
    <source>
        <dbReference type="ARBA" id="ARBA00022473"/>
    </source>
</evidence>
<organism evidence="10 11">
    <name type="scientific">Olea europaea subsp. europaea</name>
    <dbReference type="NCBI Taxonomy" id="158383"/>
    <lineage>
        <taxon>Eukaryota</taxon>
        <taxon>Viridiplantae</taxon>
        <taxon>Streptophyta</taxon>
        <taxon>Embryophyta</taxon>
        <taxon>Tracheophyta</taxon>
        <taxon>Spermatophyta</taxon>
        <taxon>Magnoliopsida</taxon>
        <taxon>eudicotyledons</taxon>
        <taxon>Gunneridae</taxon>
        <taxon>Pentapetalae</taxon>
        <taxon>asterids</taxon>
        <taxon>lamiids</taxon>
        <taxon>Lamiales</taxon>
        <taxon>Oleaceae</taxon>
        <taxon>Oleeae</taxon>
        <taxon>Olea</taxon>
    </lineage>
</organism>